<dbReference type="PANTHER" id="PTHR43877:SF2">
    <property type="entry name" value="AMINOALKYLPHOSPHONATE N-ACETYLTRANSFERASE-RELATED"/>
    <property type="match status" value="1"/>
</dbReference>
<keyword evidence="1" id="KW-0808">Transferase</keyword>
<dbReference type="Pfam" id="PF00583">
    <property type="entry name" value="Acetyltransf_1"/>
    <property type="match status" value="1"/>
</dbReference>
<organism evidence="4 5">
    <name type="scientific">Myriangium duriaei CBS 260.36</name>
    <dbReference type="NCBI Taxonomy" id="1168546"/>
    <lineage>
        <taxon>Eukaryota</taxon>
        <taxon>Fungi</taxon>
        <taxon>Dikarya</taxon>
        <taxon>Ascomycota</taxon>
        <taxon>Pezizomycotina</taxon>
        <taxon>Dothideomycetes</taxon>
        <taxon>Dothideomycetidae</taxon>
        <taxon>Myriangiales</taxon>
        <taxon>Myriangiaceae</taxon>
        <taxon>Myriangium</taxon>
    </lineage>
</organism>
<evidence type="ECO:0000313" key="4">
    <source>
        <dbReference type="EMBL" id="KAF2152593.1"/>
    </source>
</evidence>
<sequence>MASADVVIFHPDQHQHLLAEIARIHVHSIEEDGVCLVFLPPFHKDSDGTDPVVLKFWQEHIVEVRQDRAVIIMQLAGSRVAGVVVLRMPVTQTGSFRGEVEKLIVSPDFRRQGIATRLMEALENEAKSRGRTLLQLGTTEGYPAQQMYPKLGYIEYGRIPEHAISPTTGKRLSNIFFYKNLA</sequence>
<evidence type="ECO:0000256" key="2">
    <source>
        <dbReference type="ARBA" id="ARBA00023315"/>
    </source>
</evidence>
<dbReference type="OrthoDB" id="41532at2759"/>
<evidence type="ECO:0000313" key="5">
    <source>
        <dbReference type="Proteomes" id="UP000799439"/>
    </source>
</evidence>
<evidence type="ECO:0000259" key="3">
    <source>
        <dbReference type="PROSITE" id="PS51186"/>
    </source>
</evidence>
<reference evidence="4" key="1">
    <citation type="journal article" date="2020" name="Stud. Mycol.">
        <title>101 Dothideomycetes genomes: a test case for predicting lifestyles and emergence of pathogens.</title>
        <authorList>
            <person name="Haridas S."/>
            <person name="Albert R."/>
            <person name="Binder M."/>
            <person name="Bloem J."/>
            <person name="Labutti K."/>
            <person name="Salamov A."/>
            <person name="Andreopoulos B."/>
            <person name="Baker S."/>
            <person name="Barry K."/>
            <person name="Bills G."/>
            <person name="Bluhm B."/>
            <person name="Cannon C."/>
            <person name="Castanera R."/>
            <person name="Culley D."/>
            <person name="Daum C."/>
            <person name="Ezra D."/>
            <person name="Gonzalez J."/>
            <person name="Henrissat B."/>
            <person name="Kuo A."/>
            <person name="Liang C."/>
            <person name="Lipzen A."/>
            <person name="Lutzoni F."/>
            <person name="Magnuson J."/>
            <person name="Mondo S."/>
            <person name="Nolan M."/>
            <person name="Ohm R."/>
            <person name="Pangilinan J."/>
            <person name="Park H.-J."/>
            <person name="Ramirez L."/>
            <person name="Alfaro M."/>
            <person name="Sun H."/>
            <person name="Tritt A."/>
            <person name="Yoshinaga Y."/>
            <person name="Zwiers L.-H."/>
            <person name="Turgeon B."/>
            <person name="Goodwin S."/>
            <person name="Spatafora J."/>
            <person name="Crous P."/>
            <person name="Grigoriev I."/>
        </authorList>
    </citation>
    <scope>NUCLEOTIDE SEQUENCE</scope>
    <source>
        <strain evidence="4">CBS 260.36</strain>
    </source>
</reference>
<dbReference type="GO" id="GO:0016747">
    <property type="term" value="F:acyltransferase activity, transferring groups other than amino-acyl groups"/>
    <property type="evidence" value="ECO:0007669"/>
    <property type="project" value="InterPro"/>
</dbReference>
<dbReference type="InterPro" id="IPR050832">
    <property type="entry name" value="Bact_Acetyltransf"/>
</dbReference>
<dbReference type="SUPFAM" id="SSF55729">
    <property type="entry name" value="Acyl-CoA N-acyltransferases (Nat)"/>
    <property type="match status" value="1"/>
</dbReference>
<dbReference type="InterPro" id="IPR000182">
    <property type="entry name" value="GNAT_dom"/>
</dbReference>
<comment type="caution">
    <text evidence="4">The sequence shown here is derived from an EMBL/GenBank/DDBJ whole genome shotgun (WGS) entry which is preliminary data.</text>
</comment>
<keyword evidence="2" id="KW-0012">Acyltransferase</keyword>
<proteinExistence type="predicted"/>
<dbReference type="PANTHER" id="PTHR43877">
    <property type="entry name" value="AMINOALKYLPHOSPHONATE N-ACETYLTRANSFERASE-RELATED-RELATED"/>
    <property type="match status" value="1"/>
</dbReference>
<evidence type="ECO:0000256" key="1">
    <source>
        <dbReference type="ARBA" id="ARBA00022679"/>
    </source>
</evidence>
<dbReference type="CDD" id="cd04301">
    <property type="entry name" value="NAT_SF"/>
    <property type="match status" value="1"/>
</dbReference>
<name>A0A9P4MGY0_9PEZI</name>
<dbReference type="PROSITE" id="PS51186">
    <property type="entry name" value="GNAT"/>
    <property type="match status" value="1"/>
</dbReference>
<dbReference type="AlphaFoldDB" id="A0A9P4MGY0"/>
<dbReference type="Proteomes" id="UP000799439">
    <property type="component" value="Unassembled WGS sequence"/>
</dbReference>
<gene>
    <name evidence="4" type="ORF">K461DRAFT_294244</name>
</gene>
<protein>
    <submittedName>
        <fullName evidence="4">Acyl-CoA N-acyltransferase</fullName>
    </submittedName>
</protein>
<dbReference type="InterPro" id="IPR016181">
    <property type="entry name" value="Acyl_CoA_acyltransferase"/>
</dbReference>
<accession>A0A9P4MGY0</accession>
<dbReference type="EMBL" id="ML996086">
    <property type="protein sequence ID" value="KAF2152593.1"/>
    <property type="molecule type" value="Genomic_DNA"/>
</dbReference>
<dbReference type="Gene3D" id="3.40.630.30">
    <property type="match status" value="1"/>
</dbReference>
<keyword evidence="5" id="KW-1185">Reference proteome</keyword>
<feature type="domain" description="N-acetyltransferase" evidence="3">
    <location>
        <begin position="24"/>
        <end position="182"/>
    </location>
</feature>